<name>A0AAE7SU70_SERFO</name>
<gene>
    <name evidence="2" type="ORF">G9399_27105</name>
</gene>
<sequence length="342" mass="36194">MKIIVTLSRLIACSLLVLSTHVMATQYSQNITGCSVTKLGTNKFQAKFTYVVTPVAGTSTTTLSTFYVEVPTTLGSNLIVHPQNSSTSTFSNVVANSNLGYNIGTRALSFYGVPYANVIMFSSFISIDFTTDTAGAYPGLRARLTTENMSVAGQSGGSQTSVIYIAANGCQLSMANIPKPEDVDTPEPAFSMSSAVWQMNTLDVSNLPDLSASGNGYAASISNIASNNLCINYVTAGVKNKTYALSVTTTSSTQGGRSLFTLQGTASQLFYNLQLASNDGVPANDFSFPTANAKYITLTQTASSTPNRSQMCWTPKINLFKSAATKEGMHTGSVNFVISPKA</sequence>
<accession>A0AAE7SU70</accession>
<evidence type="ECO:0008006" key="4">
    <source>
        <dbReference type="Google" id="ProtNLM"/>
    </source>
</evidence>
<protein>
    <recommendedName>
        <fullName evidence="4">Fimbrial protein</fullName>
    </recommendedName>
</protein>
<feature type="chain" id="PRO_5041917840" description="Fimbrial protein" evidence="1">
    <location>
        <begin position="25"/>
        <end position="342"/>
    </location>
</feature>
<keyword evidence="1" id="KW-0732">Signal</keyword>
<proteinExistence type="predicted"/>
<feature type="signal peptide" evidence="1">
    <location>
        <begin position="1"/>
        <end position="24"/>
    </location>
</feature>
<dbReference type="AlphaFoldDB" id="A0AAE7SU70"/>
<evidence type="ECO:0000313" key="3">
    <source>
        <dbReference type="Proteomes" id="UP000503464"/>
    </source>
</evidence>
<dbReference type="EMBL" id="CP054160">
    <property type="protein sequence ID" value="QXT42707.1"/>
    <property type="molecule type" value="Genomic_DNA"/>
</dbReference>
<reference evidence="3" key="1">
    <citation type="submission" date="2020-03" db="EMBL/GenBank/DDBJ databases">
        <title>Genome sequences of seven Enterobacteriaceae strains isolated from Canadian wastewater treatment facilities.</title>
        <authorList>
            <person name="Huang H."/>
            <person name="Chmara J.T."/>
            <person name="Duceppe M.-O."/>
        </authorList>
    </citation>
    <scope>NUCLEOTIDE SEQUENCE [LARGE SCALE GENOMIC DNA]</scope>
    <source>
        <strain evidence="3">Biosolid 3</strain>
    </source>
</reference>
<dbReference type="RefSeq" id="WP_139102343.1">
    <property type="nucleotide sequence ID" value="NZ_CP054160.3"/>
</dbReference>
<organism evidence="2 3">
    <name type="scientific">Serratia fonticola</name>
    <dbReference type="NCBI Taxonomy" id="47917"/>
    <lineage>
        <taxon>Bacteria</taxon>
        <taxon>Pseudomonadati</taxon>
        <taxon>Pseudomonadota</taxon>
        <taxon>Gammaproteobacteria</taxon>
        <taxon>Enterobacterales</taxon>
        <taxon>Yersiniaceae</taxon>
        <taxon>Serratia</taxon>
    </lineage>
</organism>
<evidence type="ECO:0000313" key="2">
    <source>
        <dbReference type="EMBL" id="QXT42707.1"/>
    </source>
</evidence>
<evidence type="ECO:0000256" key="1">
    <source>
        <dbReference type="SAM" id="SignalP"/>
    </source>
</evidence>
<dbReference type="Proteomes" id="UP000503464">
    <property type="component" value="Chromosome"/>
</dbReference>